<dbReference type="EMBL" id="CP120956">
    <property type="protein sequence ID" value="WFF82511.1"/>
    <property type="molecule type" value="Genomic_DNA"/>
</dbReference>
<accession>A0AAX3SR16</accession>
<sequence>MAVHSNFLGPVTVSGDEAKALTRRLAHGRGTQAAVSSARNGRKLATTFTRDGTVRIKLKPTGEPLKGKD</sequence>
<dbReference type="Proteomes" id="UP001219066">
    <property type="component" value="Chromosome"/>
</dbReference>
<protein>
    <submittedName>
        <fullName evidence="1">Uncharacterized protein</fullName>
    </submittedName>
</protein>
<dbReference type="GeneID" id="43131505"/>
<dbReference type="AlphaFoldDB" id="A0AAX3SR16"/>
<dbReference type="RefSeq" id="WP_128422694.1">
    <property type="nucleotide sequence ID" value="NZ_CBCSDN010000020.1"/>
</dbReference>
<evidence type="ECO:0000313" key="2">
    <source>
        <dbReference type="Proteomes" id="UP001219066"/>
    </source>
</evidence>
<name>A0AAX3SR16_9BURK</name>
<organism evidence="1 2">
    <name type="scientific">Delftia tsuruhatensis</name>
    <dbReference type="NCBI Taxonomy" id="180282"/>
    <lineage>
        <taxon>Bacteria</taxon>
        <taxon>Pseudomonadati</taxon>
        <taxon>Pseudomonadota</taxon>
        <taxon>Betaproteobacteria</taxon>
        <taxon>Burkholderiales</taxon>
        <taxon>Comamonadaceae</taxon>
        <taxon>Delftia</taxon>
    </lineage>
</organism>
<reference evidence="1" key="1">
    <citation type="submission" date="2023-03" db="EMBL/GenBank/DDBJ databases">
        <title>Synergistic degradation of erythromycin by symbiotic bacteria Ery-6A and Ery-6B and application in simulated water remediation.</title>
        <authorList>
            <person name="Xu S."/>
        </authorList>
    </citation>
    <scope>NUCLEOTIDE SEQUENCE</scope>
    <source>
        <strain evidence="1">Ery-6A</strain>
    </source>
</reference>
<evidence type="ECO:0000313" key="1">
    <source>
        <dbReference type="EMBL" id="WFF82511.1"/>
    </source>
</evidence>
<proteinExistence type="predicted"/>
<gene>
    <name evidence="1" type="ORF">PYR84_07405</name>
</gene>